<evidence type="ECO:0008006" key="3">
    <source>
        <dbReference type="Google" id="ProtNLM"/>
    </source>
</evidence>
<comment type="caution">
    <text evidence="1">The sequence shown here is derived from an EMBL/GenBank/DDBJ whole genome shotgun (WGS) entry which is preliminary data.</text>
</comment>
<name>A0ABV2D4G4_9SPHN</name>
<sequence length="62" mass="7483">MLLRRIERFLRTTGMPWTRFGRLAAGDPRLVADLRNGRTPRPTMERRVEHFMNTYQEENHAR</sequence>
<dbReference type="RefSeq" id="WP_353985248.1">
    <property type="nucleotide sequence ID" value="NZ_JBEWLY010000023.1"/>
</dbReference>
<organism evidence="1 2">
    <name type="scientific">Novosphingobium kalidii</name>
    <dbReference type="NCBI Taxonomy" id="3230299"/>
    <lineage>
        <taxon>Bacteria</taxon>
        <taxon>Pseudomonadati</taxon>
        <taxon>Pseudomonadota</taxon>
        <taxon>Alphaproteobacteria</taxon>
        <taxon>Sphingomonadales</taxon>
        <taxon>Sphingomonadaceae</taxon>
        <taxon>Novosphingobium</taxon>
    </lineage>
</organism>
<evidence type="ECO:0000313" key="1">
    <source>
        <dbReference type="EMBL" id="MET1756757.1"/>
    </source>
</evidence>
<reference evidence="1 2" key="1">
    <citation type="submission" date="2024-07" db="EMBL/GenBank/DDBJ databases">
        <title>Novosphingobium kalidii RD2P27.</title>
        <authorList>
            <person name="Sun J.-Q."/>
        </authorList>
    </citation>
    <scope>NUCLEOTIDE SEQUENCE [LARGE SCALE GENOMIC DNA]</scope>
    <source>
        <strain evidence="1 2">RD2P27</strain>
    </source>
</reference>
<keyword evidence="2" id="KW-1185">Reference proteome</keyword>
<evidence type="ECO:0000313" key="2">
    <source>
        <dbReference type="Proteomes" id="UP001548713"/>
    </source>
</evidence>
<gene>
    <name evidence="1" type="ORF">ABVV53_15030</name>
</gene>
<dbReference type="Proteomes" id="UP001548713">
    <property type="component" value="Unassembled WGS sequence"/>
</dbReference>
<dbReference type="EMBL" id="JBEWLY010000023">
    <property type="protein sequence ID" value="MET1756757.1"/>
    <property type="molecule type" value="Genomic_DNA"/>
</dbReference>
<protein>
    <recommendedName>
        <fullName evidence="3">Transcriptional regulator</fullName>
    </recommendedName>
</protein>
<accession>A0ABV2D4G4</accession>
<proteinExistence type="predicted"/>